<reference evidence="1 2" key="1">
    <citation type="submission" date="2011-02" db="EMBL/GenBank/DDBJ databases">
        <title>The Genome Sequence of Sphaeroforma arctica JP610.</title>
        <authorList>
            <consortium name="The Broad Institute Genome Sequencing Platform"/>
            <person name="Russ C."/>
            <person name="Cuomo C."/>
            <person name="Young S.K."/>
            <person name="Zeng Q."/>
            <person name="Gargeya S."/>
            <person name="Alvarado L."/>
            <person name="Berlin A."/>
            <person name="Chapman S.B."/>
            <person name="Chen Z."/>
            <person name="Freedman E."/>
            <person name="Gellesch M."/>
            <person name="Goldberg J."/>
            <person name="Griggs A."/>
            <person name="Gujja S."/>
            <person name="Heilman E."/>
            <person name="Heiman D."/>
            <person name="Howarth C."/>
            <person name="Mehta T."/>
            <person name="Neiman D."/>
            <person name="Pearson M."/>
            <person name="Roberts A."/>
            <person name="Saif S."/>
            <person name="Shea T."/>
            <person name="Shenoy N."/>
            <person name="Sisk P."/>
            <person name="Stolte C."/>
            <person name="Sykes S."/>
            <person name="White J."/>
            <person name="Yandava C."/>
            <person name="Burger G."/>
            <person name="Gray M.W."/>
            <person name="Holland P.W.H."/>
            <person name="King N."/>
            <person name="Lang F.B.F."/>
            <person name="Roger A.J."/>
            <person name="Ruiz-Trillo I."/>
            <person name="Haas B."/>
            <person name="Nusbaum C."/>
            <person name="Birren B."/>
        </authorList>
    </citation>
    <scope>NUCLEOTIDE SEQUENCE [LARGE SCALE GENOMIC DNA]</scope>
    <source>
        <strain evidence="1 2">JP610</strain>
    </source>
</reference>
<protein>
    <submittedName>
        <fullName evidence="1">Uncharacterized protein</fullName>
    </submittedName>
</protein>
<keyword evidence="2" id="KW-1185">Reference proteome</keyword>
<proteinExistence type="predicted"/>
<sequence length="61" mass="6846">DEGLIEGLVNHPGVVHSPEYVAEIDLMREGGIKLELEALSALDRDCLRRYVSYKAQNADYI</sequence>
<dbReference type="EMBL" id="KQ244082">
    <property type="protein sequence ID" value="KNC74792.1"/>
    <property type="molecule type" value="Genomic_DNA"/>
</dbReference>
<feature type="non-terminal residue" evidence="1">
    <location>
        <position position="1"/>
    </location>
</feature>
<dbReference type="Proteomes" id="UP000054560">
    <property type="component" value="Unassembled WGS sequence"/>
</dbReference>
<organism evidence="1 2">
    <name type="scientific">Sphaeroforma arctica JP610</name>
    <dbReference type="NCBI Taxonomy" id="667725"/>
    <lineage>
        <taxon>Eukaryota</taxon>
        <taxon>Ichthyosporea</taxon>
        <taxon>Ichthyophonida</taxon>
        <taxon>Sphaeroforma</taxon>
    </lineage>
</organism>
<dbReference type="RefSeq" id="XP_014148694.1">
    <property type="nucleotide sequence ID" value="XM_014293219.1"/>
</dbReference>
<gene>
    <name evidence="1" type="ORF">SARC_12669</name>
</gene>
<dbReference type="AlphaFoldDB" id="A0A0L0FDF0"/>
<name>A0A0L0FDF0_9EUKA</name>
<evidence type="ECO:0000313" key="1">
    <source>
        <dbReference type="EMBL" id="KNC74792.1"/>
    </source>
</evidence>
<dbReference type="GeneID" id="25913173"/>
<accession>A0A0L0FDF0</accession>
<evidence type="ECO:0000313" key="2">
    <source>
        <dbReference type="Proteomes" id="UP000054560"/>
    </source>
</evidence>